<keyword evidence="2" id="KW-0472">Membrane</keyword>
<evidence type="ECO:0000256" key="1">
    <source>
        <dbReference type="ARBA" id="ARBA00022729"/>
    </source>
</evidence>
<feature type="transmembrane region" description="Helical" evidence="2">
    <location>
        <begin position="12"/>
        <end position="33"/>
    </location>
</feature>
<evidence type="ECO:0000256" key="2">
    <source>
        <dbReference type="SAM" id="Phobius"/>
    </source>
</evidence>
<accession>A0ABS4GQ92</accession>
<dbReference type="Pfam" id="PF03990">
    <property type="entry name" value="DUF348"/>
    <property type="match status" value="2"/>
</dbReference>
<comment type="caution">
    <text evidence="4">The sequence shown here is derived from an EMBL/GenBank/DDBJ whole genome shotgun (WGS) entry which is preliminary data.</text>
</comment>
<organism evidence="4 5">
    <name type="scientific">Ammoniphilus resinae</name>
    <dbReference type="NCBI Taxonomy" id="861532"/>
    <lineage>
        <taxon>Bacteria</taxon>
        <taxon>Bacillati</taxon>
        <taxon>Bacillota</taxon>
        <taxon>Bacilli</taxon>
        <taxon>Bacillales</taxon>
        <taxon>Paenibacillaceae</taxon>
        <taxon>Aneurinibacillus group</taxon>
        <taxon>Ammoniphilus</taxon>
    </lineage>
</organism>
<dbReference type="Pfam" id="PF06725">
    <property type="entry name" value="3D"/>
    <property type="match status" value="1"/>
</dbReference>
<dbReference type="PROSITE" id="PS51109">
    <property type="entry name" value="G5"/>
    <property type="match status" value="1"/>
</dbReference>
<keyword evidence="1" id="KW-0732">Signal</keyword>
<dbReference type="InterPro" id="IPR036908">
    <property type="entry name" value="RlpA-like_sf"/>
</dbReference>
<keyword evidence="2" id="KW-0812">Transmembrane</keyword>
<evidence type="ECO:0000313" key="4">
    <source>
        <dbReference type="EMBL" id="MBP1932441.1"/>
    </source>
</evidence>
<sequence length="339" mass="37642">MDQERAFLFSRKFLYLVGILSILFITGMGVWFYQASQPKEVQFVVNGEVKSILTKAKTVGEFLDEQSIDLDAHDKLSPSTEEKIRKGIHIAYTDQWQVTLTIANKAQTVVTNKKTVGEILAEQKVSLGKWDKVFPAENEEVSANGKIKVNRIEKKMVEKEKSIPFNEVKRTDYLLTKGSKKVVQEGKNGKALLRYQVVYENGEEVSKELTETKVVAPAQDRVVRVGALVTVSRSGADFTARKVLENVTLTAYGPNGDPENAITASGRVATAGRSIAVDPNVIPMGNWVYIEGYGYRRAEDTGSAIKGNKIDIYFSEDQDAVHFGRKKASKVYVIGPTKP</sequence>
<gene>
    <name evidence="4" type="ORF">J2Z37_002442</name>
</gene>
<dbReference type="CDD" id="cd14667">
    <property type="entry name" value="3D_containing_proteins"/>
    <property type="match status" value="1"/>
</dbReference>
<dbReference type="Pfam" id="PF07501">
    <property type="entry name" value="G5"/>
    <property type="match status" value="1"/>
</dbReference>
<dbReference type="Proteomes" id="UP001519343">
    <property type="component" value="Unassembled WGS sequence"/>
</dbReference>
<name>A0ABS4GQ92_9BACL</name>
<protein>
    <submittedName>
        <fullName evidence="4">Uncharacterized protein YabE (DUF348 family)</fullName>
    </submittedName>
</protein>
<evidence type="ECO:0000259" key="3">
    <source>
        <dbReference type="PROSITE" id="PS51109"/>
    </source>
</evidence>
<keyword evidence="5" id="KW-1185">Reference proteome</keyword>
<dbReference type="InterPro" id="IPR010611">
    <property type="entry name" value="3D_dom"/>
</dbReference>
<dbReference type="RefSeq" id="WP_209810480.1">
    <property type="nucleotide sequence ID" value="NZ_JAGGKT010000006.1"/>
</dbReference>
<evidence type="ECO:0000313" key="5">
    <source>
        <dbReference type="Proteomes" id="UP001519343"/>
    </source>
</evidence>
<dbReference type="Gene3D" id="2.20.230.10">
    <property type="entry name" value="Resuscitation-promoting factor rpfb"/>
    <property type="match status" value="1"/>
</dbReference>
<dbReference type="InterPro" id="IPR059180">
    <property type="entry name" value="3D_YorM"/>
</dbReference>
<feature type="domain" description="G5" evidence="3">
    <location>
        <begin position="149"/>
        <end position="229"/>
    </location>
</feature>
<dbReference type="InterPro" id="IPR011098">
    <property type="entry name" value="G5_dom"/>
</dbReference>
<dbReference type="InterPro" id="IPR051933">
    <property type="entry name" value="Resuscitation_pf_RpfB"/>
</dbReference>
<dbReference type="SMART" id="SM01208">
    <property type="entry name" value="G5"/>
    <property type="match status" value="1"/>
</dbReference>
<reference evidence="4 5" key="1">
    <citation type="submission" date="2021-03" db="EMBL/GenBank/DDBJ databases">
        <title>Genomic Encyclopedia of Type Strains, Phase IV (KMG-IV): sequencing the most valuable type-strain genomes for metagenomic binning, comparative biology and taxonomic classification.</title>
        <authorList>
            <person name="Goeker M."/>
        </authorList>
    </citation>
    <scope>NUCLEOTIDE SEQUENCE [LARGE SCALE GENOMIC DNA]</scope>
    <source>
        <strain evidence="4 5">DSM 24738</strain>
    </source>
</reference>
<dbReference type="EMBL" id="JAGGKT010000006">
    <property type="protein sequence ID" value="MBP1932441.1"/>
    <property type="molecule type" value="Genomic_DNA"/>
</dbReference>
<dbReference type="PANTHER" id="PTHR39160">
    <property type="entry name" value="CELL WALL-BINDING PROTEIN YOCH"/>
    <property type="match status" value="1"/>
</dbReference>
<dbReference type="InterPro" id="IPR007137">
    <property type="entry name" value="DUF348"/>
</dbReference>
<dbReference type="PANTHER" id="PTHR39160:SF4">
    <property type="entry name" value="RESUSCITATION-PROMOTING FACTOR RPFB"/>
    <property type="match status" value="1"/>
</dbReference>
<dbReference type="Gene3D" id="2.40.40.10">
    <property type="entry name" value="RlpA-like domain"/>
    <property type="match status" value="1"/>
</dbReference>
<keyword evidence="2" id="KW-1133">Transmembrane helix</keyword>
<proteinExistence type="predicted"/>
<dbReference type="SUPFAM" id="SSF50685">
    <property type="entry name" value="Barwin-like endoglucanases"/>
    <property type="match status" value="1"/>
</dbReference>